<accession>A0A9E2KLM1</accession>
<reference evidence="11" key="1">
    <citation type="journal article" date="2021" name="PeerJ">
        <title>Extensive microbial diversity within the chicken gut microbiome revealed by metagenomics and culture.</title>
        <authorList>
            <person name="Gilroy R."/>
            <person name="Ravi A."/>
            <person name="Getino M."/>
            <person name="Pursley I."/>
            <person name="Horton D.L."/>
            <person name="Alikhan N.F."/>
            <person name="Baker D."/>
            <person name="Gharbi K."/>
            <person name="Hall N."/>
            <person name="Watson M."/>
            <person name="Adriaenssens E.M."/>
            <person name="Foster-Nyarko E."/>
            <person name="Jarju S."/>
            <person name="Secka A."/>
            <person name="Antonio M."/>
            <person name="Oren A."/>
            <person name="Chaudhuri R.R."/>
            <person name="La Ragione R."/>
            <person name="Hildebrand F."/>
            <person name="Pallen M.J."/>
        </authorList>
    </citation>
    <scope>NUCLEOTIDE SEQUENCE</scope>
    <source>
        <strain evidence="11">687</strain>
    </source>
</reference>
<keyword evidence="2" id="KW-1003">Cell membrane</keyword>
<dbReference type="EMBL" id="JAHLFG010000018">
    <property type="protein sequence ID" value="MBU3826164.1"/>
    <property type="molecule type" value="Genomic_DNA"/>
</dbReference>
<evidence type="ECO:0000313" key="12">
    <source>
        <dbReference type="Proteomes" id="UP000824150"/>
    </source>
</evidence>
<evidence type="ECO:0000256" key="5">
    <source>
        <dbReference type="ARBA" id="ARBA00022989"/>
    </source>
</evidence>
<keyword evidence="7" id="KW-0131">Cell cycle</keyword>
<name>A0A9E2KLM1_9GAMM</name>
<evidence type="ECO:0000313" key="11">
    <source>
        <dbReference type="EMBL" id="MBU3826164.1"/>
    </source>
</evidence>
<feature type="compositionally biased region" description="Low complexity" evidence="9">
    <location>
        <begin position="27"/>
        <end position="45"/>
    </location>
</feature>
<reference evidence="11" key="2">
    <citation type="submission" date="2021-04" db="EMBL/GenBank/DDBJ databases">
        <authorList>
            <person name="Gilroy R."/>
        </authorList>
    </citation>
    <scope>NUCLEOTIDE SEQUENCE</scope>
    <source>
        <strain evidence="11">687</strain>
    </source>
</reference>
<dbReference type="PANTHER" id="PTHR37479">
    <property type="entry name" value="CELL DIVISION PROTEIN FTSL"/>
    <property type="match status" value="1"/>
</dbReference>
<evidence type="ECO:0000256" key="6">
    <source>
        <dbReference type="ARBA" id="ARBA00023136"/>
    </source>
</evidence>
<feature type="region of interest" description="Disordered" evidence="9">
    <location>
        <begin position="27"/>
        <end position="49"/>
    </location>
</feature>
<keyword evidence="3 11" id="KW-0132">Cell division</keyword>
<dbReference type="NCBIfam" id="TIGR02209">
    <property type="entry name" value="ftsL_broad"/>
    <property type="match status" value="1"/>
</dbReference>
<evidence type="ECO:0000256" key="9">
    <source>
        <dbReference type="SAM" id="MobiDB-lite"/>
    </source>
</evidence>
<protein>
    <recommendedName>
        <fullName evidence="8">Cell division protein FtsL</fullName>
    </recommendedName>
</protein>
<dbReference type="AlphaFoldDB" id="A0A9E2KLM1"/>
<dbReference type="Proteomes" id="UP000824150">
    <property type="component" value="Unassembled WGS sequence"/>
</dbReference>
<dbReference type="Pfam" id="PF04999">
    <property type="entry name" value="FtsL"/>
    <property type="match status" value="1"/>
</dbReference>
<dbReference type="GO" id="GO:0032153">
    <property type="term" value="C:cell division site"/>
    <property type="evidence" value="ECO:0007669"/>
    <property type="project" value="TreeGrafter"/>
</dbReference>
<feature type="transmembrane region" description="Helical" evidence="10">
    <location>
        <begin position="104"/>
        <end position="122"/>
    </location>
</feature>
<comment type="caution">
    <text evidence="11">The sequence shown here is derived from an EMBL/GenBank/DDBJ whole genome shotgun (WGS) entry which is preliminary data.</text>
</comment>
<keyword evidence="6 10" id="KW-0472">Membrane</keyword>
<organism evidence="11 12">
    <name type="scientific">Candidatus Anaerobiospirillum merdipullorum</name>
    <dbReference type="NCBI Taxonomy" id="2838450"/>
    <lineage>
        <taxon>Bacteria</taxon>
        <taxon>Pseudomonadati</taxon>
        <taxon>Pseudomonadota</taxon>
        <taxon>Gammaproteobacteria</taxon>
        <taxon>Aeromonadales</taxon>
        <taxon>Succinivibrionaceae</taxon>
        <taxon>Anaerobiospirillum</taxon>
    </lineage>
</organism>
<dbReference type="GO" id="GO:0005886">
    <property type="term" value="C:plasma membrane"/>
    <property type="evidence" value="ECO:0007669"/>
    <property type="project" value="UniProtKB-SubCell"/>
</dbReference>
<evidence type="ECO:0000256" key="8">
    <source>
        <dbReference type="NCBIfam" id="TIGR02209"/>
    </source>
</evidence>
<evidence type="ECO:0000256" key="3">
    <source>
        <dbReference type="ARBA" id="ARBA00022618"/>
    </source>
</evidence>
<dbReference type="GO" id="GO:0043093">
    <property type="term" value="P:FtsZ-dependent cytokinesis"/>
    <property type="evidence" value="ECO:0007669"/>
    <property type="project" value="TreeGrafter"/>
</dbReference>
<evidence type="ECO:0000256" key="2">
    <source>
        <dbReference type="ARBA" id="ARBA00022475"/>
    </source>
</evidence>
<sequence length="192" mass="21442">MKSSSAIWYEEEKFGTELTAPTNTAVADAQAKEATATADKATSAQPQKPATKVYVEEVPAVQIEEVHLSPVKERFASCSRQFVKDEPESPALVPEIFADISKNFMVYFLILVLCALALFKVYQVQQTRLLTAQLNEVRLNNEDLQRHWLALTSERQVLSEHSRVRQQAQQVLAMQAPATDAELMIALPADPQ</sequence>
<gene>
    <name evidence="11" type="primary">ftsL</name>
    <name evidence="11" type="ORF">IAA31_01530</name>
</gene>
<evidence type="ECO:0000256" key="7">
    <source>
        <dbReference type="ARBA" id="ARBA00023306"/>
    </source>
</evidence>
<evidence type="ECO:0000256" key="4">
    <source>
        <dbReference type="ARBA" id="ARBA00022692"/>
    </source>
</evidence>
<evidence type="ECO:0000256" key="1">
    <source>
        <dbReference type="ARBA" id="ARBA00004401"/>
    </source>
</evidence>
<proteinExistence type="predicted"/>
<keyword evidence="4 10" id="KW-0812">Transmembrane</keyword>
<dbReference type="InterPro" id="IPR011922">
    <property type="entry name" value="Cell_div_FtsL"/>
</dbReference>
<comment type="subcellular location">
    <subcellularLocation>
        <location evidence="1">Cell membrane</location>
        <topology evidence="1">Single-pass type II membrane protein</topology>
    </subcellularLocation>
</comment>
<keyword evidence="5 10" id="KW-1133">Transmembrane helix</keyword>
<evidence type="ECO:0000256" key="10">
    <source>
        <dbReference type="SAM" id="Phobius"/>
    </source>
</evidence>
<dbReference type="PANTHER" id="PTHR37479:SF1">
    <property type="entry name" value="CELL DIVISION PROTEIN FTSL"/>
    <property type="match status" value="1"/>
</dbReference>